<evidence type="ECO:0000259" key="6">
    <source>
        <dbReference type="Pfam" id="PF06803"/>
    </source>
</evidence>
<organism evidence="7 8">
    <name type="scientific">Mixta hanseatica</name>
    <dbReference type="NCBI Taxonomy" id="2872648"/>
    <lineage>
        <taxon>Bacteria</taxon>
        <taxon>Pseudomonadati</taxon>
        <taxon>Pseudomonadota</taxon>
        <taxon>Gammaproteobacteria</taxon>
        <taxon>Enterobacterales</taxon>
        <taxon>Erwiniaceae</taxon>
        <taxon>Mixta</taxon>
    </lineage>
</organism>
<dbReference type="InterPro" id="IPR010652">
    <property type="entry name" value="DUF1232"/>
</dbReference>
<evidence type="ECO:0000256" key="4">
    <source>
        <dbReference type="ARBA" id="ARBA00023136"/>
    </source>
</evidence>
<feature type="domain" description="DUF1232" evidence="6">
    <location>
        <begin position="35"/>
        <end position="68"/>
    </location>
</feature>
<comment type="subcellular location">
    <subcellularLocation>
        <location evidence="1">Endomembrane system</location>
        <topology evidence="1">Multi-pass membrane protein</topology>
    </subcellularLocation>
</comment>
<keyword evidence="2 5" id="KW-0812">Transmembrane</keyword>
<evidence type="ECO:0000256" key="5">
    <source>
        <dbReference type="SAM" id="Phobius"/>
    </source>
</evidence>
<feature type="transmembrane region" description="Helical" evidence="5">
    <location>
        <begin position="100"/>
        <end position="121"/>
    </location>
</feature>
<evidence type="ECO:0000256" key="3">
    <source>
        <dbReference type="ARBA" id="ARBA00022989"/>
    </source>
</evidence>
<protein>
    <submittedName>
        <fullName evidence="7">DUF1232 domain-containing protein</fullName>
    </submittedName>
</protein>
<keyword evidence="3 5" id="KW-1133">Transmembrane helix</keyword>
<evidence type="ECO:0000313" key="7">
    <source>
        <dbReference type="EMBL" id="UQY42925.1"/>
    </source>
</evidence>
<proteinExistence type="predicted"/>
<keyword evidence="4 5" id="KW-0472">Membrane</keyword>
<dbReference type="Proteomes" id="UP001056635">
    <property type="component" value="Chromosome"/>
</dbReference>
<evidence type="ECO:0000256" key="1">
    <source>
        <dbReference type="ARBA" id="ARBA00004127"/>
    </source>
</evidence>
<accession>A0ABY4R859</accession>
<reference evidence="7" key="1">
    <citation type="submission" date="2021-09" db="EMBL/GenBank/DDBJ databases">
        <title>First case of bloodstream infection caused by Mixta hanseatica sp. nov., a member of the Erwiniaceae family.</title>
        <authorList>
            <person name="Both A."/>
            <person name="Huang J."/>
            <person name="Wenzel P."/>
            <person name="Aepfelbacher M."/>
            <person name="Rohde H."/>
            <person name="Christner M."/>
            <person name="Hentschke M."/>
        </authorList>
    </citation>
    <scope>NUCLEOTIDE SEQUENCE</scope>
    <source>
        <strain evidence="7">X22927</strain>
    </source>
</reference>
<dbReference type="RefSeq" id="WP_249891585.1">
    <property type="nucleotide sequence ID" value="NZ_CP082904.1"/>
</dbReference>
<dbReference type="EMBL" id="CP082904">
    <property type="protein sequence ID" value="UQY42925.1"/>
    <property type="molecule type" value="Genomic_DNA"/>
</dbReference>
<gene>
    <name evidence="7" type="ORF">K6958_13505</name>
</gene>
<name>A0ABY4R859_9GAMM</name>
<keyword evidence="8" id="KW-1185">Reference proteome</keyword>
<dbReference type="Pfam" id="PF06803">
    <property type="entry name" value="DUF1232"/>
    <property type="match status" value="1"/>
</dbReference>
<evidence type="ECO:0000256" key="2">
    <source>
        <dbReference type="ARBA" id="ARBA00022692"/>
    </source>
</evidence>
<sequence length="126" mass="14541">MLFNRVRRWVRLIKKDALTLWFACRDPHAPLWLKLGTGLLAVYAVSPIDLIPDVIPLIGWLDDAVIVPSGVMLLLRMMPAQVRARSLANAEQRRRQGKKLISRSGLMLLLLFWLALLIWSVRHFMM</sequence>
<evidence type="ECO:0000313" key="8">
    <source>
        <dbReference type="Proteomes" id="UP001056635"/>
    </source>
</evidence>